<proteinExistence type="predicted"/>
<reference evidence="2" key="1">
    <citation type="submission" date="2018-12" db="EMBL/GenBank/DDBJ databases">
        <title>Novel natural products biosynthetic potential of the class Ktedonobacteria.</title>
        <authorList>
            <person name="Zheng Y."/>
            <person name="Saitou A."/>
            <person name="Wang C.M."/>
            <person name="Toyoda A."/>
            <person name="Minakuchi Y."/>
            <person name="Sekiguchi Y."/>
            <person name="Ueda K."/>
            <person name="Takano H."/>
            <person name="Sakai Y."/>
            <person name="Yokota A."/>
            <person name="Yabe S."/>
        </authorList>
    </citation>
    <scope>NUCLEOTIDE SEQUENCE</scope>
    <source>
        <strain evidence="2">A3-2</strain>
    </source>
</reference>
<gene>
    <name evidence="2" type="ORF">KTA_30450</name>
</gene>
<dbReference type="PANTHER" id="PTHR40446:SF2">
    <property type="entry name" value="N-ACETYLGLUCOSAMINE-1-PHOSPHODIESTER ALPHA-N-ACETYLGLUCOSAMINIDASE"/>
    <property type="match status" value="1"/>
</dbReference>
<sequence>MIGLLVCAWLVTACQMPLTISIPGAGTPSPTMLASTDASSRPLNRWLTLAKGVELRYEHWKGPSGNEDTLMIARFDPQRVALRVLYSPSAPHFISDWLKLEKGALAVINGGYFNDQGEATGLVVSDGQVYGSSYSGFGGMLYVDSQGAIHLRSLSQYPYSPGEQLQQATQSSPMLVLPGGKRTQFNADASSNRRTVVAFDKEGRLLFIISPEAAFSLDEFDDLLLASDLNIDVALNLDGGSSTGMYLNAGGQRVGVDSLTPVPIALVLLPR</sequence>
<dbReference type="Pfam" id="PF09992">
    <property type="entry name" value="NAGPA"/>
    <property type="match status" value="1"/>
</dbReference>
<evidence type="ECO:0000313" key="2">
    <source>
        <dbReference type="EMBL" id="BBH94846.1"/>
    </source>
</evidence>
<organism evidence="2">
    <name type="scientific">Thermogemmatispora argillosa</name>
    <dbReference type="NCBI Taxonomy" id="2045280"/>
    <lineage>
        <taxon>Bacteria</taxon>
        <taxon>Bacillati</taxon>
        <taxon>Chloroflexota</taxon>
        <taxon>Ktedonobacteria</taxon>
        <taxon>Thermogemmatisporales</taxon>
        <taxon>Thermogemmatisporaceae</taxon>
        <taxon>Thermogemmatispora</taxon>
    </lineage>
</organism>
<dbReference type="EMBL" id="AP019377">
    <property type="protein sequence ID" value="BBH94846.1"/>
    <property type="molecule type" value="Genomic_DNA"/>
</dbReference>
<dbReference type="PANTHER" id="PTHR40446">
    <property type="entry name" value="N-ACETYLGLUCOSAMINE-1-PHOSPHODIESTER ALPHA-N-ACETYLGLUCOSAMINIDASE"/>
    <property type="match status" value="1"/>
</dbReference>
<accession>A0A455T4R1</accession>
<evidence type="ECO:0000259" key="1">
    <source>
        <dbReference type="Pfam" id="PF09992"/>
    </source>
</evidence>
<protein>
    <recommendedName>
        <fullName evidence="1">Phosphodiester glycosidase domain-containing protein</fullName>
    </recommendedName>
</protein>
<dbReference type="AlphaFoldDB" id="A0A455T4R1"/>
<name>A0A455T4R1_9CHLR</name>
<dbReference type="InterPro" id="IPR018711">
    <property type="entry name" value="NAGPA"/>
</dbReference>
<feature type="domain" description="Phosphodiester glycosidase" evidence="1">
    <location>
        <begin position="103"/>
        <end position="266"/>
    </location>
</feature>